<feature type="non-terminal residue" evidence="1">
    <location>
        <position position="1"/>
    </location>
</feature>
<accession>A0A0C9WGR2</accession>
<dbReference type="EMBL" id="KN839384">
    <property type="protein sequence ID" value="KIJ89889.1"/>
    <property type="molecule type" value="Genomic_DNA"/>
</dbReference>
<feature type="non-terminal residue" evidence="1">
    <location>
        <position position="54"/>
    </location>
</feature>
<evidence type="ECO:0000313" key="2">
    <source>
        <dbReference type="Proteomes" id="UP000054477"/>
    </source>
</evidence>
<reference evidence="1 2" key="1">
    <citation type="submission" date="2014-04" db="EMBL/GenBank/DDBJ databases">
        <authorList>
            <consortium name="DOE Joint Genome Institute"/>
            <person name="Kuo A."/>
            <person name="Kohler A."/>
            <person name="Nagy L.G."/>
            <person name="Floudas D."/>
            <person name="Copeland A."/>
            <person name="Barry K.W."/>
            <person name="Cichocki N."/>
            <person name="Veneault-Fourrey C."/>
            <person name="LaButti K."/>
            <person name="Lindquist E.A."/>
            <person name="Lipzen A."/>
            <person name="Lundell T."/>
            <person name="Morin E."/>
            <person name="Murat C."/>
            <person name="Sun H."/>
            <person name="Tunlid A."/>
            <person name="Henrissat B."/>
            <person name="Grigoriev I.V."/>
            <person name="Hibbett D.S."/>
            <person name="Martin F."/>
            <person name="Nordberg H.P."/>
            <person name="Cantor M.N."/>
            <person name="Hua S.X."/>
        </authorList>
    </citation>
    <scope>NUCLEOTIDE SEQUENCE [LARGE SCALE GENOMIC DNA]</scope>
    <source>
        <strain evidence="1 2">LaAM-08-1</strain>
    </source>
</reference>
<protein>
    <submittedName>
        <fullName evidence="1">Uncharacterized protein</fullName>
    </submittedName>
</protein>
<dbReference type="AlphaFoldDB" id="A0A0C9WGR2"/>
<organism evidence="1 2">
    <name type="scientific">Laccaria amethystina LaAM-08-1</name>
    <dbReference type="NCBI Taxonomy" id="1095629"/>
    <lineage>
        <taxon>Eukaryota</taxon>
        <taxon>Fungi</taxon>
        <taxon>Dikarya</taxon>
        <taxon>Basidiomycota</taxon>
        <taxon>Agaricomycotina</taxon>
        <taxon>Agaricomycetes</taxon>
        <taxon>Agaricomycetidae</taxon>
        <taxon>Agaricales</taxon>
        <taxon>Agaricineae</taxon>
        <taxon>Hydnangiaceae</taxon>
        <taxon>Laccaria</taxon>
    </lineage>
</organism>
<dbReference type="Proteomes" id="UP000054477">
    <property type="component" value="Unassembled WGS sequence"/>
</dbReference>
<reference evidence="2" key="2">
    <citation type="submission" date="2015-01" db="EMBL/GenBank/DDBJ databases">
        <title>Evolutionary Origins and Diversification of the Mycorrhizal Mutualists.</title>
        <authorList>
            <consortium name="DOE Joint Genome Institute"/>
            <consortium name="Mycorrhizal Genomics Consortium"/>
            <person name="Kohler A."/>
            <person name="Kuo A."/>
            <person name="Nagy L.G."/>
            <person name="Floudas D."/>
            <person name="Copeland A."/>
            <person name="Barry K.W."/>
            <person name="Cichocki N."/>
            <person name="Veneault-Fourrey C."/>
            <person name="LaButti K."/>
            <person name="Lindquist E.A."/>
            <person name="Lipzen A."/>
            <person name="Lundell T."/>
            <person name="Morin E."/>
            <person name="Murat C."/>
            <person name="Riley R."/>
            <person name="Ohm R."/>
            <person name="Sun H."/>
            <person name="Tunlid A."/>
            <person name="Henrissat B."/>
            <person name="Grigoriev I.V."/>
            <person name="Hibbett D.S."/>
            <person name="Martin F."/>
        </authorList>
    </citation>
    <scope>NUCLEOTIDE SEQUENCE [LARGE SCALE GENOMIC DNA]</scope>
    <source>
        <strain evidence="2">LaAM-08-1</strain>
    </source>
</reference>
<name>A0A0C9WGR2_9AGAR</name>
<proteinExistence type="predicted"/>
<evidence type="ECO:0000313" key="1">
    <source>
        <dbReference type="EMBL" id="KIJ89889.1"/>
    </source>
</evidence>
<dbReference type="HOGENOM" id="CLU_199223_0_0_1"/>
<gene>
    <name evidence="1" type="ORF">K443DRAFT_687059</name>
</gene>
<sequence length="54" mass="6437">SIFHSVYHPYKPTFSVWGFHERDVFTTRFLALATWSPPSFKSLLDHTQFFFPNT</sequence>
<keyword evidence="2" id="KW-1185">Reference proteome</keyword>